<evidence type="ECO:0000256" key="7">
    <source>
        <dbReference type="ARBA" id="ARBA00022741"/>
    </source>
</evidence>
<evidence type="ECO:0000256" key="12">
    <source>
        <dbReference type="PROSITE-ProRule" id="PRU00169"/>
    </source>
</evidence>
<dbReference type="Gene3D" id="3.40.50.2300">
    <property type="match status" value="2"/>
</dbReference>
<sequence>MLVSAATVAVLCLVVAIGALDWANRQAGATAEQDRQMQLDLDTFELGMVNQENGLGGYMLTGRPQFLDHYDTGRAELAGSEKALNRGTLDEGGRARLARLESSAHSWQSFAEETRARIARGDTVDAPSVEQGKQGFDTYQIADQSFDQYLDYRARLALRDAGETSSLVAIATPVLGGLILLLIVFLGLLVIRSILAPVSRLAGAARAVARGDATTIPGHSRRDELGALADALQAWQEESSKRLGLAQAMVDVNSHLRLDDVLELGIRRAAEVLGAQEVCVLLVREGGFEITSDGRRSRLDSISAWIERGPAMQTVLNGRTTIGDYGDPAWGVPTRSWAATKDYGPVLAVPMVSRSVTVGALSATRLAGRPPFDDADAQVAQIIAGPLAAAVHVAHVFEEKEAQARTLAILNESGRAAGGVLDPVALAKVVADKALELLGGHHATLSWFEPADGLLHVVAENHPRPVGEVAFGPGEGAAGMAFETVQPVVVEDYQAWASGHDWAARRGARSVVAVPLIANDMPVGALSVQTETLHRFSQEDVQRLALLAGQVAPTMQAASLHMQLTQANEELTRVSNHKSRFLANMSHELRTPLNAILGFSELLLDEGRAGGAEGALESAEGRKRKSYLTHIHNSGKHLLGLINEVLDLAKIEAGQVELNQTPFHLAGAIAAAIETVEPLADQKRISIGQETDWAGTLFADEAKVRQILLNLLSNAVKFTPEGGRVTVASRAENGMLFLSVADNGPGIPLEDQRRIFDEFEQLESGKAVSHAGTGLGLALTRRLTELHSGRVWVESEPGQGSCFHVVLPLEPGAAVDGEADEEEPAAAGEGLPPLVLVVEDNLAAATLLSSMLRRAGYRAHVVRDGRQAVARVRELRPLAITLDVLLPGLDGWEVLQQLKSAPETRDIPVVVVSVVDNRSLGIALGADDYLVKPIDRQGLLQAVGRHSRGAKPRSRAPKVLVVDDEEETLSRLEAELRPTFSVLKARRGREGVDLARKHRPDLVLLDLVGDEMAGFEVAAALKADPRTRDIPVLGMTAGDLSEADKSRLNGCVDVIVAQGKDGTSHLLERLQLLQERFSGHNGNGASVPSQPHR</sequence>
<dbReference type="SMART" id="SM00387">
    <property type="entry name" value="HATPase_c"/>
    <property type="match status" value="1"/>
</dbReference>
<dbReference type="Pfam" id="PF02518">
    <property type="entry name" value="HATPase_c"/>
    <property type="match status" value="1"/>
</dbReference>
<evidence type="ECO:0000313" key="17">
    <source>
        <dbReference type="EMBL" id="MBJ7599698.1"/>
    </source>
</evidence>
<evidence type="ECO:0000259" key="14">
    <source>
        <dbReference type="PROSITE" id="PS50109"/>
    </source>
</evidence>
<evidence type="ECO:0000256" key="11">
    <source>
        <dbReference type="ARBA" id="ARBA00023136"/>
    </source>
</evidence>
<dbReference type="PROSITE" id="PS50885">
    <property type="entry name" value="HAMP"/>
    <property type="match status" value="1"/>
</dbReference>
<dbReference type="SMART" id="SM00065">
    <property type="entry name" value="GAF"/>
    <property type="match status" value="2"/>
</dbReference>
<dbReference type="PROSITE" id="PS50109">
    <property type="entry name" value="HIS_KIN"/>
    <property type="match status" value="1"/>
</dbReference>
<proteinExistence type="predicted"/>
<comment type="subcellular location">
    <subcellularLocation>
        <location evidence="2">Cell membrane</location>
    </subcellularLocation>
</comment>
<dbReference type="CDD" id="cd00082">
    <property type="entry name" value="HisKA"/>
    <property type="match status" value="1"/>
</dbReference>
<dbReference type="Proteomes" id="UP000612893">
    <property type="component" value="Unassembled WGS sequence"/>
</dbReference>
<dbReference type="InterPro" id="IPR004358">
    <property type="entry name" value="Sig_transdc_His_kin-like_C"/>
</dbReference>
<dbReference type="InterPro" id="IPR003660">
    <property type="entry name" value="HAMP_dom"/>
</dbReference>
<dbReference type="Gene3D" id="3.30.450.40">
    <property type="match status" value="2"/>
</dbReference>
<dbReference type="SMART" id="SM00388">
    <property type="entry name" value="HisKA"/>
    <property type="match status" value="1"/>
</dbReference>
<name>A0A934KAS8_9BACT</name>
<keyword evidence="5 12" id="KW-0597">Phosphoprotein</keyword>
<keyword evidence="6" id="KW-0808">Transferase</keyword>
<feature type="transmembrane region" description="Helical" evidence="13">
    <location>
        <begin position="167"/>
        <end position="191"/>
    </location>
</feature>
<dbReference type="SUPFAM" id="SSF47384">
    <property type="entry name" value="Homodimeric domain of signal transducing histidine kinase"/>
    <property type="match status" value="1"/>
</dbReference>
<dbReference type="SUPFAM" id="SSF158472">
    <property type="entry name" value="HAMP domain-like"/>
    <property type="match status" value="1"/>
</dbReference>
<feature type="modified residue" description="4-aspartylphosphate" evidence="12">
    <location>
        <position position="883"/>
    </location>
</feature>
<feature type="domain" description="Histidine kinase" evidence="14">
    <location>
        <begin position="584"/>
        <end position="811"/>
    </location>
</feature>
<dbReference type="InterPro" id="IPR003661">
    <property type="entry name" value="HisK_dim/P_dom"/>
</dbReference>
<dbReference type="PRINTS" id="PR00344">
    <property type="entry name" value="BCTRLSENSOR"/>
</dbReference>
<dbReference type="GO" id="GO:0005524">
    <property type="term" value="F:ATP binding"/>
    <property type="evidence" value="ECO:0007669"/>
    <property type="project" value="UniProtKB-KW"/>
</dbReference>
<evidence type="ECO:0000256" key="1">
    <source>
        <dbReference type="ARBA" id="ARBA00000085"/>
    </source>
</evidence>
<dbReference type="InterPro" id="IPR007891">
    <property type="entry name" value="CHASE3"/>
</dbReference>
<comment type="catalytic activity">
    <reaction evidence="1">
        <text>ATP + protein L-histidine = ADP + protein N-phospho-L-histidine.</text>
        <dbReference type="EC" id="2.7.13.3"/>
    </reaction>
</comment>
<dbReference type="SUPFAM" id="SSF55874">
    <property type="entry name" value="ATPase domain of HSP90 chaperone/DNA topoisomerase II/histidine kinase"/>
    <property type="match status" value="1"/>
</dbReference>
<keyword evidence="11 13" id="KW-0472">Membrane</keyword>
<keyword evidence="10" id="KW-0902">Two-component regulatory system</keyword>
<dbReference type="Pfam" id="PF13185">
    <property type="entry name" value="GAF_2"/>
    <property type="match status" value="2"/>
</dbReference>
<dbReference type="GO" id="GO:0005886">
    <property type="term" value="C:plasma membrane"/>
    <property type="evidence" value="ECO:0007669"/>
    <property type="project" value="UniProtKB-SubCell"/>
</dbReference>
<dbReference type="EC" id="2.7.13.3" evidence="3"/>
<evidence type="ECO:0000256" key="10">
    <source>
        <dbReference type="ARBA" id="ARBA00023012"/>
    </source>
</evidence>
<dbReference type="GO" id="GO:0000155">
    <property type="term" value="F:phosphorelay sensor kinase activity"/>
    <property type="evidence" value="ECO:0007669"/>
    <property type="project" value="InterPro"/>
</dbReference>
<evidence type="ECO:0000256" key="2">
    <source>
        <dbReference type="ARBA" id="ARBA00004236"/>
    </source>
</evidence>
<organism evidence="17 18">
    <name type="scientific">Candidatus Nephthysia bennettiae</name>
    <dbReference type="NCBI Taxonomy" id="3127016"/>
    <lineage>
        <taxon>Bacteria</taxon>
        <taxon>Bacillati</taxon>
        <taxon>Candidatus Dormiibacterota</taxon>
        <taxon>Candidatus Dormibacteria</taxon>
        <taxon>Candidatus Dormibacterales</taxon>
        <taxon>Candidatus Dormibacteraceae</taxon>
        <taxon>Candidatus Nephthysia</taxon>
    </lineage>
</organism>
<feature type="modified residue" description="4-aspartylphosphate" evidence="12">
    <location>
        <position position="1006"/>
    </location>
</feature>
<dbReference type="InterPro" id="IPR029016">
    <property type="entry name" value="GAF-like_dom_sf"/>
</dbReference>
<keyword evidence="13" id="KW-0812">Transmembrane</keyword>
<accession>A0A934KAS8</accession>
<dbReference type="SMART" id="SM00304">
    <property type="entry name" value="HAMP"/>
    <property type="match status" value="1"/>
</dbReference>
<keyword evidence="9" id="KW-0067">ATP-binding</keyword>
<dbReference type="PANTHER" id="PTHR43047">
    <property type="entry name" value="TWO-COMPONENT HISTIDINE PROTEIN KINASE"/>
    <property type="match status" value="1"/>
</dbReference>
<dbReference type="InterPro" id="IPR001789">
    <property type="entry name" value="Sig_transdc_resp-reg_receiver"/>
</dbReference>
<dbReference type="EMBL" id="JAEKNR010000168">
    <property type="protein sequence ID" value="MBJ7599698.1"/>
    <property type="molecule type" value="Genomic_DNA"/>
</dbReference>
<keyword evidence="8" id="KW-0418">Kinase</keyword>
<evidence type="ECO:0000259" key="16">
    <source>
        <dbReference type="PROSITE" id="PS50885"/>
    </source>
</evidence>
<feature type="domain" description="Response regulatory" evidence="15">
    <location>
        <begin position="834"/>
        <end position="947"/>
    </location>
</feature>
<reference evidence="17" key="1">
    <citation type="submission" date="2020-10" db="EMBL/GenBank/DDBJ databases">
        <title>Ca. Dormibacterota MAGs.</title>
        <authorList>
            <person name="Montgomery K."/>
        </authorList>
    </citation>
    <scope>NUCLEOTIDE SEQUENCE [LARGE SCALE GENOMIC DNA]</scope>
    <source>
        <strain evidence="17">SC8812_S17_10</strain>
    </source>
</reference>
<evidence type="ECO:0000256" key="6">
    <source>
        <dbReference type="ARBA" id="ARBA00022679"/>
    </source>
</evidence>
<keyword evidence="7" id="KW-0547">Nucleotide-binding</keyword>
<comment type="caution">
    <text evidence="17">The sequence shown here is derived from an EMBL/GenBank/DDBJ whole genome shotgun (WGS) entry which is preliminary data.</text>
</comment>
<dbReference type="SUPFAM" id="SSF55781">
    <property type="entry name" value="GAF domain-like"/>
    <property type="match status" value="2"/>
</dbReference>
<dbReference type="InterPro" id="IPR036097">
    <property type="entry name" value="HisK_dim/P_sf"/>
</dbReference>
<protein>
    <recommendedName>
        <fullName evidence="3">histidine kinase</fullName>
        <ecNumber evidence="3">2.7.13.3</ecNumber>
    </recommendedName>
</protein>
<dbReference type="Pfam" id="PF00672">
    <property type="entry name" value="HAMP"/>
    <property type="match status" value="1"/>
</dbReference>
<dbReference type="InterPro" id="IPR005467">
    <property type="entry name" value="His_kinase_dom"/>
</dbReference>
<dbReference type="SMART" id="SM00448">
    <property type="entry name" value="REC"/>
    <property type="match status" value="2"/>
</dbReference>
<dbReference type="PROSITE" id="PS50110">
    <property type="entry name" value="RESPONSE_REGULATORY"/>
    <property type="match status" value="2"/>
</dbReference>
<feature type="domain" description="Response regulatory" evidence="15">
    <location>
        <begin position="958"/>
        <end position="1072"/>
    </location>
</feature>
<dbReference type="InterPro" id="IPR036890">
    <property type="entry name" value="HATPase_C_sf"/>
</dbReference>
<evidence type="ECO:0000256" key="9">
    <source>
        <dbReference type="ARBA" id="ARBA00022840"/>
    </source>
</evidence>
<dbReference type="GO" id="GO:0009927">
    <property type="term" value="F:histidine phosphotransfer kinase activity"/>
    <property type="evidence" value="ECO:0007669"/>
    <property type="project" value="TreeGrafter"/>
</dbReference>
<evidence type="ECO:0000259" key="15">
    <source>
        <dbReference type="PROSITE" id="PS50110"/>
    </source>
</evidence>
<evidence type="ECO:0000256" key="5">
    <source>
        <dbReference type="ARBA" id="ARBA00022553"/>
    </source>
</evidence>
<feature type="domain" description="HAMP" evidence="16">
    <location>
        <begin position="192"/>
        <end position="244"/>
    </location>
</feature>
<gene>
    <name evidence="17" type="ORF">JF922_16680</name>
</gene>
<dbReference type="PANTHER" id="PTHR43047:SF72">
    <property type="entry name" value="OSMOSENSING HISTIDINE PROTEIN KINASE SLN1"/>
    <property type="match status" value="1"/>
</dbReference>
<dbReference type="Pfam" id="PF05227">
    <property type="entry name" value="CHASE3"/>
    <property type="match status" value="1"/>
</dbReference>
<dbReference type="Gene3D" id="1.10.287.130">
    <property type="match status" value="1"/>
</dbReference>
<evidence type="ECO:0000256" key="13">
    <source>
        <dbReference type="SAM" id="Phobius"/>
    </source>
</evidence>
<dbReference type="Gene3D" id="6.10.340.10">
    <property type="match status" value="1"/>
</dbReference>
<dbReference type="Pfam" id="PF00072">
    <property type="entry name" value="Response_reg"/>
    <property type="match status" value="2"/>
</dbReference>
<keyword evidence="13" id="KW-1133">Transmembrane helix</keyword>
<keyword evidence="4" id="KW-1003">Cell membrane</keyword>
<dbReference type="SUPFAM" id="SSF52172">
    <property type="entry name" value="CheY-like"/>
    <property type="match status" value="2"/>
</dbReference>
<dbReference type="InterPro" id="IPR003594">
    <property type="entry name" value="HATPase_dom"/>
</dbReference>
<evidence type="ECO:0000256" key="4">
    <source>
        <dbReference type="ARBA" id="ARBA00022475"/>
    </source>
</evidence>
<dbReference type="FunFam" id="3.30.565.10:FF:000023">
    <property type="entry name" value="PAS domain-containing sensor histidine kinase"/>
    <property type="match status" value="1"/>
</dbReference>
<dbReference type="AlphaFoldDB" id="A0A934KAS8"/>
<dbReference type="InterPro" id="IPR003018">
    <property type="entry name" value="GAF"/>
</dbReference>
<keyword evidence="18" id="KW-1185">Reference proteome</keyword>
<dbReference type="Pfam" id="PF00512">
    <property type="entry name" value="HisKA"/>
    <property type="match status" value="1"/>
</dbReference>
<dbReference type="CDD" id="cd16922">
    <property type="entry name" value="HATPase_EvgS-ArcB-TorS-like"/>
    <property type="match status" value="1"/>
</dbReference>
<evidence type="ECO:0000256" key="3">
    <source>
        <dbReference type="ARBA" id="ARBA00012438"/>
    </source>
</evidence>
<evidence type="ECO:0000256" key="8">
    <source>
        <dbReference type="ARBA" id="ARBA00022777"/>
    </source>
</evidence>
<dbReference type="InterPro" id="IPR011006">
    <property type="entry name" value="CheY-like_superfamily"/>
</dbReference>
<dbReference type="Gene3D" id="3.30.565.10">
    <property type="entry name" value="Histidine kinase-like ATPase, C-terminal domain"/>
    <property type="match status" value="1"/>
</dbReference>
<evidence type="ECO:0000313" key="18">
    <source>
        <dbReference type="Proteomes" id="UP000612893"/>
    </source>
</evidence>